<gene>
    <name evidence="3" type="ORF">PBT88_11555</name>
</gene>
<dbReference type="InterPro" id="IPR002656">
    <property type="entry name" value="Acyl_transf_3_dom"/>
</dbReference>
<dbReference type="PANTHER" id="PTHR23028:SF134">
    <property type="entry name" value="PUTATIVE (AFU_ORTHOLOGUE AFUA_4G08520)-RELATED"/>
    <property type="match status" value="1"/>
</dbReference>
<name>A0ABY7NJP0_9SPHN</name>
<keyword evidence="1" id="KW-1133">Transmembrane helix</keyword>
<feature type="domain" description="Acyltransferase 3" evidence="2">
    <location>
        <begin position="1"/>
        <end position="311"/>
    </location>
</feature>
<keyword evidence="3" id="KW-0808">Transferase</keyword>
<feature type="transmembrane region" description="Helical" evidence="1">
    <location>
        <begin position="207"/>
        <end position="226"/>
    </location>
</feature>
<evidence type="ECO:0000313" key="3">
    <source>
        <dbReference type="EMBL" id="WBO20848.1"/>
    </source>
</evidence>
<feature type="transmembrane region" description="Helical" evidence="1">
    <location>
        <begin position="121"/>
        <end position="139"/>
    </location>
</feature>
<dbReference type="GO" id="GO:0016746">
    <property type="term" value="F:acyltransferase activity"/>
    <property type="evidence" value="ECO:0007669"/>
    <property type="project" value="UniProtKB-KW"/>
</dbReference>
<dbReference type="PANTHER" id="PTHR23028">
    <property type="entry name" value="ACETYLTRANSFERASE"/>
    <property type="match status" value="1"/>
</dbReference>
<feature type="transmembrane region" description="Helical" evidence="1">
    <location>
        <begin position="176"/>
        <end position="195"/>
    </location>
</feature>
<feature type="transmembrane region" description="Helical" evidence="1">
    <location>
        <begin position="146"/>
        <end position="164"/>
    </location>
</feature>
<dbReference type="InterPro" id="IPR050879">
    <property type="entry name" value="Acyltransferase_3"/>
</dbReference>
<feature type="transmembrane region" description="Helical" evidence="1">
    <location>
        <begin position="232"/>
        <end position="249"/>
    </location>
</feature>
<organism evidence="3 4">
    <name type="scientific">Sphingomonas abietis</name>
    <dbReference type="NCBI Taxonomy" id="3012344"/>
    <lineage>
        <taxon>Bacteria</taxon>
        <taxon>Pseudomonadati</taxon>
        <taxon>Pseudomonadota</taxon>
        <taxon>Alphaproteobacteria</taxon>
        <taxon>Sphingomonadales</taxon>
        <taxon>Sphingomonadaceae</taxon>
        <taxon>Sphingomonas</taxon>
    </lineage>
</organism>
<sequence length="338" mass="37173">MRGFAALLVATFHFSRPLAESGYLAVDFFLALSGFVIAKNYSGRLRNDAALSLGRFMVLRLIRLYPLFFAGSLIGIAHEIQSTWRGAGIHLSWTALPMASLLDLLILPWPGTDMMYPINGVFWSIAGEVIVNLLFAIWLFRASSRIIAAIVAVLALCLCLFIKAPNFADSGAVWSLSYLAAARTMFSFAVGVLIARFEFFANPRSSWASLVVILGLVAILLAPIGLEWRRAFDISAILIAFPLLLIAGTKLNLPRPLVAPGLFLADISYALYAIHLPITKVVAYVLKAKNIEPLEALPLFLAGIILISFLAVHFFDKPARKYLSVKFHSRFSAKPQMV</sequence>
<dbReference type="EMBL" id="CP115174">
    <property type="protein sequence ID" value="WBO20848.1"/>
    <property type="molecule type" value="Genomic_DNA"/>
</dbReference>
<keyword evidence="1" id="KW-0812">Transmembrane</keyword>
<accession>A0ABY7NJP0</accession>
<feature type="transmembrane region" description="Helical" evidence="1">
    <location>
        <begin position="89"/>
        <end position="109"/>
    </location>
</feature>
<dbReference type="RefSeq" id="WP_270075498.1">
    <property type="nucleotide sequence ID" value="NZ_CP115174.1"/>
</dbReference>
<dbReference type="Pfam" id="PF01757">
    <property type="entry name" value="Acyl_transf_3"/>
    <property type="match status" value="1"/>
</dbReference>
<keyword evidence="4" id="KW-1185">Reference proteome</keyword>
<protein>
    <submittedName>
        <fullName evidence="3">Acyltransferase</fullName>
    </submittedName>
</protein>
<feature type="transmembrane region" description="Helical" evidence="1">
    <location>
        <begin position="256"/>
        <end position="276"/>
    </location>
</feature>
<proteinExistence type="predicted"/>
<evidence type="ECO:0000256" key="1">
    <source>
        <dbReference type="SAM" id="Phobius"/>
    </source>
</evidence>
<keyword evidence="1" id="KW-0472">Membrane</keyword>
<feature type="transmembrane region" description="Helical" evidence="1">
    <location>
        <begin position="296"/>
        <end position="315"/>
    </location>
</feature>
<dbReference type="Proteomes" id="UP001210865">
    <property type="component" value="Chromosome"/>
</dbReference>
<keyword evidence="3" id="KW-0012">Acyltransferase</keyword>
<evidence type="ECO:0000259" key="2">
    <source>
        <dbReference type="Pfam" id="PF01757"/>
    </source>
</evidence>
<feature type="transmembrane region" description="Helical" evidence="1">
    <location>
        <begin position="57"/>
        <end position="77"/>
    </location>
</feature>
<reference evidence="3 4" key="1">
    <citation type="submission" date="2022-12" db="EMBL/GenBank/DDBJ databases">
        <title>Sphingomonas abieness sp. nov., an endophytic bacterium isolated from Abies koreana.</title>
        <authorList>
            <person name="Jiang L."/>
            <person name="Lee J."/>
        </authorList>
    </citation>
    <scope>NUCLEOTIDE SEQUENCE [LARGE SCALE GENOMIC DNA]</scope>
    <source>
        <strain evidence="4">PAMB 00755</strain>
    </source>
</reference>
<evidence type="ECO:0000313" key="4">
    <source>
        <dbReference type="Proteomes" id="UP001210865"/>
    </source>
</evidence>